<name>A0A2M7Z7U1_9BACT</name>
<evidence type="ECO:0000313" key="3">
    <source>
        <dbReference type="Proteomes" id="UP000230843"/>
    </source>
</evidence>
<feature type="transmembrane region" description="Helical" evidence="1">
    <location>
        <begin position="59"/>
        <end position="76"/>
    </location>
</feature>
<sequence length="254" mass="28554">MEKEKRENQKFVAILFAVGAGFIVMVFWLIYLGLCGGFMPSITKIPLIGEFIYELPVGISRWWDILATFAIIYTFFSKKERDMNLIFSVFVIIGTIISILLFAGRIFIPLFSLEIVFGLTLGLSIFCQKKNTKITTKEDALNLLSKDDLVVIWTGLSIGVGLFYGFVIGAVLALVSTLSIAFFALIVFFWKKDWKKLLNTSFAVCSIFSLVGLFISGKIIANLTATLIFGGLFILSVFFMWVLNPHNLFKKETV</sequence>
<feature type="transmembrane region" description="Helical" evidence="1">
    <location>
        <begin position="197"/>
        <end position="217"/>
    </location>
</feature>
<dbReference type="Proteomes" id="UP000230843">
    <property type="component" value="Unassembled WGS sequence"/>
</dbReference>
<reference evidence="3" key="1">
    <citation type="submission" date="2017-09" db="EMBL/GenBank/DDBJ databases">
        <title>Depth-based differentiation of microbial function through sediment-hosted aquifers and enrichment of novel symbionts in the deep terrestrial subsurface.</title>
        <authorList>
            <person name="Probst A.J."/>
            <person name="Ladd B."/>
            <person name="Jarett J.K."/>
            <person name="Geller-Mcgrath D.E."/>
            <person name="Sieber C.M.K."/>
            <person name="Emerson J.B."/>
            <person name="Anantharaman K."/>
            <person name="Thomas B.C."/>
            <person name="Malmstrom R."/>
            <person name="Stieglmeier M."/>
            <person name="Klingl A."/>
            <person name="Woyke T."/>
            <person name="Ryan C.M."/>
            <person name="Banfield J.F."/>
        </authorList>
    </citation>
    <scope>NUCLEOTIDE SEQUENCE [LARGE SCALE GENOMIC DNA]</scope>
</reference>
<feature type="transmembrane region" description="Helical" evidence="1">
    <location>
        <begin position="108"/>
        <end position="127"/>
    </location>
</feature>
<gene>
    <name evidence="2" type="ORF">CO137_00075</name>
</gene>
<feature type="transmembrane region" description="Helical" evidence="1">
    <location>
        <begin position="12"/>
        <end position="39"/>
    </location>
</feature>
<dbReference type="AlphaFoldDB" id="A0A2M7Z7U1"/>
<feature type="transmembrane region" description="Helical" evidence="1">
    <location>
        <begin position="223"/>
        <end position="243"/>
    </location>
</feature>
<organism evidence="2 3">
    <name type="scientific">Candidatus Magasanikbacteria bacterium CG_4_9_14_3_um_filter_32_9</name>
    <dbReference type="NCBI Taxonomy" id="1974644"/>
    <lineage>
        <taxon>Bacteria</taxon>
        <taxon>Candidatus Magasanikiibacteriota</taxon>
    </lineage>
</organism>
<keyword evidence="1" id="KW-1133">Transmembrane helix</keyword>
<dbReference type="EMBL" id="PFVJ01000003">
    <property type="protein sequence ID" value="PJA90532.1"/>
    <property type="molecule type" value="Genomic_DNA"/>
</dbReference>
<keyword evidence="1" id="KW-0472">Membrane</keyword>
<proteinExistence type="predicted"/>
<comment type="caution">
    <text evidence="2">The sequence shown here is derived from an EMBL/GenBank/DDBJ whole genome shotgun (WGS) entry which is preliminary data.</text>
</comment>
<evidence type="ECO:0000313" key="2">
    <source>
        <dbReference type="EMBL" id="PJA90532.1"/>
    </source>
</evidence>
<evidence type="ECO:0000256" key="1">
    <source>
        <dbReference type="SAM" id="Phobius"/>
    </source>
</evidence>
<accession>A0A2M7Z7U1</accession>
<feature type="transmembrane region" description="Helical" evidence="1">
    <location>
        <begin position="83"/>
        <end position="102"/>
    </location>
</feature>
<protein>
    <submittedName>
        <fullName evidence="2">Uncharacterized protein</fullName>
    </submittedName>
</protein>
<feature type="transmembrane region" description="Helical" evidence="1">
    <location>
        <begin position="148"/>
        <end position="166"/>
    </location>
</feature>
<keyword evidence="1" id="KW-0812">Transmembrane</keyword>
<feature type="transmembrane region" description="Helical" evidence="1">
    <location>
        <begin position="172"/>
        <end position="190"/>
    </location>
</feature>